<protein>
    <recommendedName>
        <fullName evidence="1">SPOR domain-containing protein</fullName>
    </recommendedName>
</protein>
<accession>A0A644WBP0</accession>
<dbReference type="PROSITE" id="PS51724">
    <property type="entry name" value="SPOR"/>
    <property type="match status" value="1"/>
</dbReference>
<dbReference type="Pfam" id="PF05036">
    <property type="entry name" value="SPOR"/>
    <property type="match status" value="1"/>
</dbReference>
<evidence type="ECO:0000259" key="1">
    <source>
        <dbReference type="PROSITE" id="PS51724"/>
    </source>
</evidence>
<dbReference type="Gene3D" id="2.60.40.10">
    <property type="entry name" value="Immunoglobulins"/>
    <property type="match status" value="1"/>
</dbReference>
<dbReference type="SUPFAM" id="SSF49478">
    <property type="entry name" value="Cna protein B-type domain"/>
    <property type="match status" value="1"/>
</dbReference>
<dbReference type="GO" id="GO:0042834">
    <property type="term" value="F:peptidoglycan binding"/>
    <property type="evidence" value="ECO:0007669"/>
    <property type="project" value="InterPro"/>
</dbReference>
<dbReference type="AlphaFoldDB" id="A0A644WBP0"/>
<gene>
    <name evidence="2" type="ORF">SDC9_47172</name>
</gene>
<reference evidence="2" key="1">
    <citation type="submission" date="2019-08" db="EMBL/GenBank/DDBJ databases">
        <authorList>
            <person name="Kucharzyk K."/>
            <person name="Murdoch R.W."/>
            <person name="Higgins S."/>
            <person name="Loffler F."/>
        </authorList>
    </citation>
    <scope>NUCLEOTIDE SEQUENCE</scope>
</reference>
<name>A0A644WBP0_9ZZZZ</name>
<sequence length="969" mass="109777">MRLNKILIQILLLLYSVFISNIIFAQDRVEDLEEIAVFLNLPRVGSTEVSALVNEKDIYLSVNEVFRFLKIKVDYTPGFDTISGYIVNQQLTYLILREKRQIIYQGKTVDLERTSLLRTETNLYLKSSYFNSVFGLEFSFNFRSLSVTLNSKIELPIIRELRLEQMRKNIQKISGEIVADTTFKNDFSFLKIGTADWNIQSVQNIGQGVSTRANLALGAALLGGEAELVLNYQSGEPIAMRNQQYRWRYANNDNRLIKQIQLGKMSVNPIKTLYSPVIGFQLTNTPTTYRQSFGTYQISDFTEPDWTVELYVNNVLIDYKKSDASGFFTFDVPLIYGNTDIKLQFYGPWGEERSMEKSIDVPFMFLPKGLLEYKIVGGITEDSLKNFYSKAELEYGLNRSVTLGLGAEFIRDSSNYFVPFVSTSAKLLPSMFLTANYAFKTRLITALNYRFAKNYFIEALFSLYDKNQTIISTNNIQERRLSLSFPITGKSLMLFTRIGFGQTINPSTSNNIAEVMISGVYKSVNANLTTQAFFSRASDLSVSSNLSIGLRLPLGIMFRPSAQYSFTNKTFLNAKTSLEMNVMGRGFLNLSYERNFITNSSTIDLGLRIDLSFARLFASARKIGKSYMVTENLSGSFIADPSTKYFKATNRNSVGRAALVLEPFLDINSNGKKDSNERRIGGLRINVNGGKVDIDDKDTLVYVTELEPYNDLLLNLDATSFDNLSWQLPFKTISVTTEPNKVKRLELPVSVISEVSGFVNIKYKSGDEGLGRVTIIIRDGRGKIIKNLLTEPDGYYNFLGLKPGDYSIELDPQQLATIKMSSDGMSQIINVSPTEDGEMIEGINFYLVKEFDSTAKSKEISESLPLPVIQPASEYYASDPVYKPEKSVTKQPQIVGFRVQIYAFNVPMRDKEVLAKIMRFVPDLKIEEIKYPDGVYRYVSQSFANRAEAQKIINSLRRIGYTDTFIRED</sequence>
<evidence type="ECO:0000313" key="2">
    <source>
        <dbReference type="EMBL" id="MPM00937.1"/>
    </source>
</evidence>
<proteinExistence type="predicted"/>
<organism evidence="2">
    <name type="scientific">bioreactor metagenome</name>
    <dbReference type="NCBI Taxonomy" id="1076179"/>
    <lineage>
        <taxon>unclassified sequences</taxon>
        <taxon>metagenomes</taxon>
        <taxon>ecological metagenomes</taxon>
    </lineage>
</organism>
<dbReference type="InterPro" id="IPR013783">
    <property type="entry name" value="Ig-like_fold"/>
</dbReference>
<dbReference type="InterPro" id="IPR007730">
    <property type="entry name" value="SPOR-like_dom"/>
</dbReference>
<feature type="domain" description="SPOR" evidence="1">
    <location>
        <begin position="891"/>
        <end position="969"/>
    </location>
</feature>
<dbReference type="EMBL" id="VSSQ01000762">
    <property type="protein sequence ID" value="MPM00937.1"/>
    <property type="molecule type" value="Genomic_DNA"/>
</dbReference>
<comment type="caution">
    <text evidence="2">The sequence shown here is derived from an EMBL/GenBank/DDBJ whole genome shotgun (WGS) entry which is preliminary data.</text>
</comment>